<evidence type="ECO:0000313" key="2">
    <source>
        <dbReference type="EMBL" id="MCB4797379.1"/>
    </source>
</evidence>
<gene>
    <name evidence="2" type="ORF">LG649_00870</name>
</gene>
<feature type="transmembrane region" description="Helical" evidence="1">
    <location>
        <begin position="69"/>
        <end position="87"/>
    </location>
</feature>
<sequence>MEKYMLPCLTKKLIGIDCPGCGIQRATLLLFKGEFTAAFHMYPAIYPMAFFFIFLILNSFTTIKNGEKIKLLLGVLAFLTAIINYVLKMFLIY</sequence>
<keyword evidence="1" id="KW-0472">Membrane</keyword>
<dbReference type="RefSeq" id="WP_226539962.1">
    <property type="nucleotide sequence ID" value="NZ_JAJAPW010000001.1"/>
</dbReference>
<evidence type="ECO:0000313" key="3">
    <source>
        <dbReference type="Proteomes" id="UP001139199"/>
    </source>
</evidence>
<dbReference type="InterPro" id="IPR021215">
    <property type="entry name" value="DUF2752"/>
</dbReference>
<comment type="caution">
    <text evidence="2">The sequence shown here is derived from an EMBL/GenBank/DDBJ whole genome shotgun (WGS) entry which is preliminary data.</text>
</comment>
<dbReference type="Proteomes" id="UP001139199">
    <property type="component" value="Unassembled WGS sequence"/>
</dbReference>
<organism evidence="2 3">
    <name type="scientific">Neotamlana laminarinivorans</name>
    <dbReference type="NCBI Taxonomy" id="2883124"/>
    <lineage>
        <taxon>Bacteria</taxon>
        <taxon>Pseudomonadati</taxon>
        <taxon>Bacteroidota</taxon>
        <taxon>Flavobacteriia</taxon>
        <taxon>Flavobacteriales</taxon>
        <taxon>Flavobacteriaceae</taxon>
        <taxon>Neotamlana</taxon>
    </lineage>
</organism>
<dbReference type="Pfam" id="PF10825">
    <property type="entry name" value="DUF2752"/>
    <property type="match status" value="1"/>
</dbReference>
<dbReference type="AlphaFoldDB" id="A0A9X1HZT0"/>
<accession>A0A9X1HZT0</accession>
<evidence type="ECO:0000256" key="1">
    <source>
        <dbReference type="SAM" id="Phobius"/>
    </source>
</evidence>
<protein>
    <submittedName>
        <fullName evidence="2">DUF2752 domain-containing protein</fullName>
    </submittedName>
</protein>
<keyword evidence="1" id="KW-1133">Transmembrane helix</keyword>
<keyword evidence="3" id="KW-1185">Reference proteome</keyword>
<reference evidence="2" key="1">
    <citation type="submission" date="2021-10" db="EMBL/GenBank/DDBJ databases">
        <title>Tamlana sargassums sp. nov., and Tamlana laminarinivorans sp. nov., two new bacteria isolated from the brown alga.</title>
        <authorList>
            <person name="Li J."/>
        </authorList>
    </citation>
    <scope>NUCLEOTIDE SEQUENCE</scope>
    <source>
        <strain evidence="2">PT2-4</strain>
    </source>
</reference>
<feature type="transmembrane region" description="Helical" evidence="1">
    <location>
        <begin position="37"/>
        <end position="57"/>
    </location>
</feature>
<name>A0A9X1HZT0_9FLAO</name>
<dbReference type="EMBL" id="JAJAPW010000001">
    <property type="protein sequence ID" value="MCB4797379.1"/>
    <property type="molecule type" value="Genomic_DNA"/>
</dbReference>
<keyword evidence="1" id="KW-0812">Transmembrane</keyword>
<proteinExistence type="predicted"/>